<evidence type="ECO:0000256" key="2">
    <source>
        <dbReference type="ARBA" id="ARBA00022692"/>
    </source>
</evidence>
<gene>
    <name evidence="7" type="ORF">CUD01_13780</name>
</gene>
<evidence type="ECO:0000313" key="7">
    <source>
        <dbReference type="EMBL" id="GEA80934.1"/>
    </source>
</evidence>
<dbReference type="PANTHER" id="PTHR43077">
    <property type="entry name" value="TRANSPORT PERMEASE YVFS-RELATED"/>
    <property type="match status" value="1"/>
</dbReference>
<dbReference type="NCBIfam" id="TIGR03062">
    <property type="entry name" value="pip_yhgE_Cterm"/>
    <property type="match status" value="1"/>
</dbReference>
<evidence type="ECO:0000313" key="8">
    <source>
        <dbReference type="Proteomes" id="UP000315842"/>
    </source>
</evidence>
<organism evidence="7 8">
    <name type="scientific">Cellulomonas uda</name>
    <dbReference type="NCBI Taxonomy" id="1714"/>
    <lineage>
        <taxon>Bacteria</taxon>
        <taxon>Bacillati</taxon>
        <taxon>Actinomycetota</taxon>
        <taxon>Actinomycetes</taxon>
        <taxon>Micrococcales</taxon>
        <taxon>Cellulomonadaceae</taxon>
        <taxon>Cellulomonas</taxon>
    </lineage>
</organism>
<dbReference type="EMBL" id="BJLP01000018">
    <property type="protein sequence ID" value="GEA80934.1"/>
    <property type="molecule type" value="Genomic_DNA"/>
</dbReference>
<dbReference type="Proteomes" id="UP000315842">
    <property type="component" value="Unassembled WGS sequence"/>
</dbReference>
<dbReference type="Gene3D" id="3.40.1710.10">
    <property type="entry name" value="abc type-2 transporter like domain"/>
    <property type="match status" value="1"/>
</dbReference>
<evidence type="ECO:0000256" key="5">
    <source>
        <dbReference type="SAM" id="Phobius"/>
    </source>
</evidence>
<feature type="transmembrane region" description="Helical" evidence="5">
    <location>
        <begin position="652"/>
        <end position="673"/>
    </location>
</feature>
<keyword evidence="4 5" id="KW-0472">Membrane</keyword>
<dbReference type="NCBIfam" id="TIGR03061">
    <property type="entry name" value="pip_yhgE_Nterm"/>
    <property type="match status" value="1"/>
</dbReference>
<dbReference type="AlphaFoldDB" id="A0A4Y3KC42"/>
<keyword evidence="2 5" id="KW-0812">Transmembrane</keyword>
<dbReference type="NCBIfam" id="TIGR03057">
    <property type="entry name" value="xxxLxxG_by_4"/>
    <property type="match status" value="8"/>
</dbReference>
<protein>
    <recommendedName>
        <fullName evidence="6">ABC-2 type transporter transmembrane domain-containing protein</fullName>
    </recommendedName>
</protein>
<dbReference type="InterPro" id="IPR017501">
    <property type="entry name" value="Phage_infect_YhgE_C"/>
</dbReference>
<evidence type="ECO:0000259" key="6">
    <source>
        <dbReference type="Pfam" id="PF12698"/>
    </source>
</evidence>
<proteinExistence type="predicted"/>
<feature type="transmembrane region" description="Helical" evidence="5">
    <location>
        <begin position="679"/>
        <end position="699"/>
    </location>
</feature>
<sequence>MPALTTTGTELRRFRRGRLPRLAVAAMILVPLLYGALYLWAFWDPTGHLDRLPVALVNADAGTTLDGAPLRAGDEVAEALTSSADLDWRPTDARDAAAGVADGTYYFAVTLPADFSADVASASGDDPTSAQILVTYDDANSFLASTLGRSAMTQVEAAVSDSIGEQATQRVLVGLGAARDGFAQASDGALTLHAAAGDLDDGATRVAGGAHDAADGARDLAAGAGALDAGAARLATGAATLAEGATSATRGAGDAASGAHDLAAGLGTLDDGAGRVAQGAHDAADGADSLADGAATLASSAQTAADGAARLDSGAGTLASGLTSASSGADDLRDGTAALATGVSTLEDELSPLVSAVPTLRTGLGQVSAYLTARAQAGDTTAAQLLTGLSAQAGALPSDAQLSELSDGLAALSSGAASAASGADDLAGGVSTLAAGAQDLADGTGDLASGLGRLADGASTLADGTSSLSDGLDTLESGSSALATGTTSAATGADALADGTSRLAAGLTRLGSGSADLASGADELVDGTGELADGAGRLADGTATLADGAGKVADGAGRLQEGAGQLADGLVDGESAIPADVAAPARASTIASPVHVTEDHVSQAEGFGEGFAPFFLPLALFVGALITWLLLRPLPPRALATPASGARVTLAGYLPALALGVAQVVVMLGVVHLGLGLDLSSGIGTLAFTMLVAATFLALQQMLMAVLGPAAGKVAILALLMLQLASSGGTYPVETTPAFFRAIHPLLPMSYAVTGLREVITGPVDARFWVAVAVLAGVLVGSLAVTAWRAGRMRTWTLERLHPVLSI</sequence>
<dbReference type="RefSeq" id="WP_141319811.1">
    <property type="nucleotide sequence ID" value="NZ_BJLP01000018.1"/>
</dbReference>
<feature type="transmembrane region" description="Helical" evidence="5">
    <location>
        <begin position="22"/>
        <end position="43"/>
    </location>
</feature>
<evidence type="ECO:0000256" key="1">
    <source>
        <dbReference type="ARBA" id="ARBA00004141"/>
    </source>
</evidence>
<dbReference type="InterPro" id="IPR013525">
    <property type="entry name" value="ABC2_TM"/>
</dbReference>
<keyword evidence="3 5" id="KW-1133">Transmembrane helix</keyword>
<reference evidence="7 8" key="1">
    <citation type="submission" date="2019-06" db="EMBL/GenBank/DDBJ databases">
        <title>Whole genome shotgun sequence of Cellulomonas uda NBRC 3747.</title>
        <authorList>
            <person name="Hosoyama A."/>
            <person name="Uohara A."/>
            <person name="Ohji S."/>
            <person name="Ichikawa N."/>
        </authorList>
    </citation>
    <scope>NUCLEOTIDE SEQUENCE [LARGE SCALE GENOMIC DNA]</scope>
    <source>
        <strain evidence="7 8">NBRC 3747</strain>
    </source>
</reference>
<name>A0A4Y3KC42_CELUD</name>
<dbReference type="InterPro" id="IPR011049">
    <property type="entry name" value="Serralysin-like_metalloprot_C"/>
</dbReference>
<dbReference type="InterPro" id="IPR017500">
    <property type="entry name" value="Phage_infect_YhgE_N"/>
</dbReference>
<dbReference type="PANTHER" id="PTHR43077:SF5">
    <property type="entry name" value="PHAGE INFECTION PROTEIN"/>
    <property type="match status" value="1"/>
</dbReference>
<dbReference type="InterPro" id="IPR023908">
    <property type="entry name" value="xxxLxxG_rpt"/>
</dbReference>
<feature type="domain" description="ABC-2 type transporter transmembrane" evidence="6">
    <location>
        <begin position="26"/>
        <end position="162"/>
    </location>
</feature>
<comment type="caution">
    <text evidence="7">The sequence shown here is derived from an EMBL/GenBank/DDBJ whole genome shotgun (WGS) entry which is preliminary data.</text>
</comment>
<comment type="subcellular location">
    <subcellularLocation>
        <location evidence="1">Membrane</location>
        <topology evidence="1">Multi-pass membrane protein</topology>
    </subcellularLocation>
</comment>
<dbReference type="Pfam" id="PF12698">
    <property type="entry name" value="ABC2_membrane_3"/>
    <property type="match status" value="2"/>
</dbReference>
<feature type="transmembrane region" description="Helical" evidence="5">
    <location>
        <begin position="706"/>
        <end position="725"/>
    </location>
</feature>
<evidence type="ECO:0000256" key="4">
    <source>
        <dbReference type="ARBA" id="ARBA00023136"/>
    </source>
</evidence>
<feature type="transmembrane region" description="Helical" evidence="5">
    <location>
        <begin position="611"/>
        <end position="631"/>
    </location>
</feature>
<keyword evidence="8" id="KW-1185">Reference proteome</keyword>
<feature type="domain" description="ABC-2 type transporter transmembrane" evidence="6">
    <location>
        <begin position="595"/>
        <end position="787"/>
    </location>
</feature>
<feature type="transmembrane region" description="Helical" evidence="5">
    <location>
        <begin position="768"/>
        <end position="788"/>
    </location>
</feature>
<evidence type="ECO:0000256" key="3">
    <source>
        <dbReference type="ARBA" id="ARBA00022989"/>
    </source>
</evidence>
<dbReference type="InterPro" id="IPR051328">
    <property type="entry name" value="T7SS_ABC-Transporter"/>
</dbReference>
<dbReference type="GO" id="GO:0016020">
    <property type="term" value="C:membrane"/>
    <property type="evidence" value="ECO:0007669"/>
    <property type="project" value="UniProtKB-SubCell"/>
</dbReference>
<accession>A0A4Y3KC42</accession>
<dbReference type="GO" id="GO:0140359">
    <property type="term" value="F:ABC-type transporter activity"/>
    <property type="evidence" value="ECO:0007669"/>
    <property type="project" value="InterPro"/>
</dbReference>
<dbReference type="SUPFAM" id="SSF101967">
    <property type="entry name" value="Adhesin YadA, collagen-binding domain"/>
    <property type="match status" value="1"/>
</dbReference>